<evidence type="ECO:0000256" key="10">
    <source>
        <dbReference type="ARBA" id="ARBA00023143"/>
    </source>
</evidence>
<dbReference type="Proteomes" id="UP000185999">
    <property type="component" value="Unassembled WGS sequence"/>
</dbReference>
<accession>A0A1N7JC92</accession>
<dbReference type="InterPro" id="IPR045851">
    <property type="entry name" value="AMP-bd_C_sf"/>
</dbReference>
<dbReference type="GO" id="GO:0071973">
    <property type="term" value="P:bacterial-type flagellum-dependent cell motility"/>
    <property type="evidence" value="ECO:0007669"/>
    <property type="project" value="InterPro"/>
</dbReference>
<dbReference type="PIRSF" id="PIRSF004862">
    <property type="entry name" value="FliF"/>
    <property type="match status" value="1"/>
</dbReference>
<feature type="domain" description="Flagellar M-ring C-terminal" evidence="16">
    <location>
        <begin position="257"/>
        <end position="430"/>
    </location>
</feature>
<dbReference type="OrthoDB" id="8554211at2"/>
<keyword evidence="17" id="KW-0966">Cell projection</keyword>
<dbReference type="AlphaFoldDB" id="A0A1N7JC92"/>
<keyword evidence="9 14" id="KW-0472">Membrane</keyword>
<evidence type="ECO:0000256" key="2">
    <source>
        <dbReference type="ARBA" id="ARBA00004117"/>
    </source>
</evidence>
<comment type="similarity">
    <text evidence="4 12">Belongs to the FliF family.</text>
</comment>
<dbReference type="InterPro" id="IPR013556">
    <property type="entry name" value="Flag_M-ring_C"/>
</dbReference>
<evidence type="ECO:0000313" key="17">
    <source>
        <dbReference type="EMBL" id="SIS46930.1"/>
    </source>
</evidence>
<evidence type="ECO:0000256" key="8">
    <source>
        <dbReference type="ARBA" id="ARBA00022989"/>
    </source>
</evidence>
<dbReference type="PANTHER" id="PTHR30046:SF0">
    <property type="entry name" value="FLAGELLAR M-RING PROTEIN"/>
    <property type="match status" value="1"/>
</dbReference>
<gene>
    <name evidence="17" type="ORF">SAMN05421760_101934</name>
</gene>
<dbReference type="NCBIfam" id="TIGR00206">
    <property type="entry name" value="fliF"/>
    <property type="match status" value="1"/>
</dbReference>
<feature type="compositionally biased region" description="Polar residues" evidence="13">
    <location>
        <begin position="339"/>
        <end position="350"/>
    </location>
</feature>
<dbReference type="GO" id="GO:0005886">
    <property type="term" value="C:plasma membrane"/>
    <property type="evidence" value="ECO:0007669"/>
    <property type="project" value="UniProtKB-SubCell"/>
</dbReference>
<evidence type="ECO:0000256" key="7">
    <source>
        <dbReference type="ARBA" id="ARBA00022692"/>
    </source>
</evidence>
<feature type="region of interest" description="Disordered" evidence="13">
    <location>
        <begin position="309"/>
        <end position="350"/>
    </location>
</feature>
<dbReference type="InterPro" id="IPR000067">
    <property type="entry name" value="FlgMring_FliF"/>
</dbReference>
<keyword evidence="10 12" id="KW-0975">Bacterial flagellum</keyword>
<comment type="subunit">
    <text evidence="11">The basal body constitutes a major portion of the flagellar organelle and consists of four rings (L,P,S, and M) mounted on a central rod. The M ring is integral to the inner membrane of the cell and may be connected to the flagellar rod via the S ring. The S (supramembrane ring) lies just distal to the M ring. The L and P rings lie in the outer membrane and the periplasmic space, respectively.</text>
</comment>
<evidence type="ECO:0000256" key="12">
    <source>
        <dbReference type="PIRNR" id="PIRNR004862"/>
    </source>
</evidence>
<dbReference type="Pfam" id="PF08345">
    <property type="entry name" value="YscJ_FliF_C"/>
    <property type="match status" value="1"/>
</dbReference>
<evidence type="ECO:0000259" key="15">
    <source>
        <dbReference type="Pfam" id="PF01514"/>
    </source>
</evidence>
<dbReference type="GO" id="GO:0003774">
    <property type="term" value="F:cytoskeletal motor activity"/>
    <property type="evidence" value="ECO:0007669"/>
    <property type="project" value="InterPro"/>
</dbReference>
<keyword evidence="8 14" id="KW-1133">Transmembrane helix</keyword>
<evidence type="ECO:0000256" key="14">
    <source>
        <dbReference type="SAM" id="Phobius"/>
    </source>
</evidence>
<name>A0A1N7JC92_9GAMM</name>
<protein>
    <recommendedName>
        <fullName evidence="5 12">Flagellar M-ring protein</fullName>
    </recommendedName>
</protein>
<keyword evidence="17" id="KW-0282">Flagellum</keyword>
<organism evidence="17 18">
    <name type="scientific">Neptunomonas antarctica</name>
    <dbReference type="NCBI Taxonomy" id="619304"/>
    <lineage>
        <taxon>Bacteria</taxon>
        <taxon>Pseudomonadati</taxon>
        <taxon>Pseudomonadota</taxon>
        <taxon>Gammaproteobacteria</taxon>
        <taxon>Oceanospirillales</taxon>
        <taxon>Oceanospirillaceae</taxon>
        <taxon>Neptunomonas</taxon>
    </lineage>
</organism>
<evidence type="ECO:0000256" key="9">
    <source>
        <dbReference type="ARBA" id="ARBA00023136"/>
    </source>
</evidence>
<feature type="domain" description="Flagellar M-ring N-terminal" evidence="15">
    <location>
        <begin position="49"/>
        <end position="224"/>
    </location>
</feature>
<comment type="function">
    <text evidence="1 12">The M ring may be actively involved in energy transduction.</text>
</comment>
<dbReference type="GO" id="GO:0009431">
    <property type="term" value="C:bacterial-type flagellum basal body, MS ring"/>
    <property type="evidence" value="ECO:0007669"/>
    <property type="project" value="InterPro"/>
</dbReference>
<evidence type="ECO:0000313" key="18">
    <source>
        <dbReference type="Proteomes" id="UP000185999"/>
    </source>
</evidence>
<dbReference type="InterPro" id="IPR006182">
    <property type="entry name" value="FliF_N_dom"/>
</dbReference>
<dbReference type="Gene3D" id="3.30.300.30">
    <property type="match status" value="1"/>
</dbReference>
<dbReference type="Pfam" id="PF01514">
    <property type="entry name" value="YscJ_FliF"/>
    <property type="match status" value="1"/>
</dbReference>
<evidence type="ECO:0000256" key="3">
    <source>
        <dbReference type="ARBA" id="ARBA00004651"/>
    </source>
</evidence>
<proteinExistence type="inferred from homology"/>
<dbReference type="PANTHER" id="PTHR30046">
    <property type="entry name" value="FLAGELLAR M-RING PROTEIN"/>
    <property type="match status" value="1"/>
</dbReference>
<dbReference type="PRINTS" id="PR01009">
    <property type="entry name" value="FLGMRINGFLIF"/>
</dbReference>
<evidence type="ECO:0000256" key="11">
    <source>
        <dbReference type="ARBA" id="ARBA00025936"/>
    </source>
</evidence>
<keyword evidence="7 14" id="KW-0812">Transmembrane</keyword>
<dbReference type="STRING" id="619304.SAMN05421760_101934"/>
<evidence type="ECO:0000256" key="4">
    <source>
        <dbReference type="ARBA" id="ARBA00007971"/>
    </source>
</evidence>
<evidence type="ECO:0000256" key="1">
    <source>
        <dbReference type="ARBA" id="ARBA00003820"/>
    </source>
</evidence>
<dbReference type="InterPro" id="IPR043427">
    <property type="entry name" value="YscJ/FliF"/>
</dbReference>
<keyword evidence="6" id="KW-1003">Cell membrane</keyword>
<evidence type="ECO:0000259" key="16">
    <source>
        <dbReference type="Pfam" id="PF08345"/>
    </source>
</evidence>
<evidence type="ECO:0000256" key="6">
    <source>
        <dbReference type="ARBA" id="ARBA00022475"/>
    </source>
</evidence>
<feature type="transmembrane region" description="Helical" evidence="14">
    <location>
        <begin position="24"/>
        <end position="47"/>
    </location>
</feature>
<evidence type="ECO:0000256" key="13">
    <source>
        <dbReference type="SAM" id="MobiDB-lite"/>
    </source>
</evidence>
<dbReference type="EMBL" id="FTOE01000001">
    <property type="protein sequence ID" value="SIS46930.1"/>
    <property type="molecule type" value="Genomic_DNA"/>
</dbReference>
<evidence type="ECO:0000256" key="5">
    <source>
        <dbReference type="ARBA" id="ARBA00017949"/>
    </source>
</evidence>
<reference evidence="18" key="1">
    <citation type="submission" date="2017-01" db="EMBL/GenBank/DDBJ databases">
        <authorList>
            <person name="Varghese N."/>
            <person name="Submissions S."/>
        </authorList>
    </citation>
    <scope>NUCLEOTIDE SEQUENCE [LARGE SCALE GENOMIC DNA]</scope>
    <source>
        <strain evidence="18">DSM 22306</strain>
    </source>
</reference>
<keyword evidence="17" id="KW-0969">Cilium</keyword>
<keyword evidence="18" id="KW-1185">Reference proteome</keyword>
<comment type="subcellular location">
    <subcellularLocation>
        <location evidence="2 12">Bacterial flagellum basal body</location>
    </subcellularLocation>
    <subcellularLocation>
        <location evidence="3">Cell membrane</location>
        <topology evidence="3">Multi-pass membrane protein</topology>
    </subcellularLocation>
</comment>
<sequence length="560" mass="60876">MDNNTINLQSSGGGLMSGFNKLTILRQFGLMIGLAASIAIGFSVVLWSKTPDYRVLFSNLEFVDANQVIEQLRLYNIPYKLKGDGHAVLVPEEYVNQARLKLAAEGFSADKTIGFELMDKDQGLGVSQFMESARYRRGLEGELARTIASMVAVRSARIHLAIPKDTVFVRDQRKTSASVFLELFAGRKMERSQVAAIANLVASSVPMLDVKDVTVVDQRGHLLNARDEDQDVVLAAKQFEYARKVEETLLNRVNSILLPVVGQGRFRAEVSAEIDFTSVEQTDELFNPDLPSLRSEQTVVEDRVGAVGSQGVPGALSNQPPGPSSVPEVATSAAGGVQNGATPGSSRKQATRNFELDRSISYTKHQSGRIIRLSVAVVVDDLVTITADTGASVKTPWAENELQRLRILVQDTVGYTAVRGDSVNVINSPFVVEQPFVQEDIPIWKEAWVWDIAKQAGAILFVLIMVFGILRPVLKSLTVTGGEVAATSDEITGNVAAELEGLDGGVVADDKVTFGGRSDSLLPTPNESFEYQLNAVRSMIAEDPARVAQAVKQWVGQDER</sequence>
<dbReference type="RefSeq" id="WP_054343068.1">
    <property type="nucleotide sequence ID" value="NZ_FTOE01000001.1"/>
</dbReference>